<dbReference type="RefSeq" id="WP_386826088.1">
    <property type="nucleotide sequence ID" value="NZ_JBHTIF010000005.1"/>
</dbReference>
<name>A0ABW2YG05_9GAMM</name>
<evidence type="ECO:0000313" key="2">
    <source>
        <dbReference type="EMBL" id="MFD0727427.1"/>
    </source>
</evidence>
<organism evidence="2 3">
    <name type="scientific">Lysobacter brunescens</name>
    <dbReference type="NCBI Taxonomy" id="262323"/>
    <lineage>
        <taxon>Bacteria</taxon>
        <taxon>Pseudomonadati</taxon>
        <taxon>Pseudomonadota</taxon>
        <taxon>Gammaproteobacteria</taxon>
        <taxon>Lysobacterales</taxon>
        <taxon>Lysobacteraceae</taxon>
        <taxon>Lysobacter</taxon>
    </lineage>
</organism>
<comment type="caution">
    <text evidence="2">The sequence shown here is derived from an EMBL/GenBank/DDBJ whole genome shotgun (WGS) entry which is preliminary data.</text>
</comment>
<keyword evidence="3" id="KW-1185">Reference proteome</keyword>
<feature type="transmembrane region" description="Helical" evidence="1">
    <location>
        <begin position="212"/>
        <end position="233"/>
    </location>
</feature>
<dbReference type="Proteomes" id="UP001597110">
    <property type="component" value="Unassembled WGS sequence"/>
</dbReference>
<sequence>MSATPHEVVAAFARAGLALHGRLCEMLDEHPSHRTERRGCGYIQATRFLSTHINQPRAPDSAADFAVLATWPKARTEALAQQAISAGWAQGWRRLDLCGQAIASTLADDAVARLLIALPRTLAAIRASLQHEESGLLADLLQQILAPQPGCAPTLPEMREKPEIGSCSQAEEFFLEIAHGRVRRGGHVNLFVDEDGQPLLVEKMSLGESHSAMAIAPVAIGGVLLSPGALFALRYRDDAEPLRDTTCGHVFRLSTIEQARFLRLTTLAVSPAARARAFSAQFEAQQRNVLLSPATTTIDDLRTFARTRLGLA</sequence>
<evidence type="ECO:0000313" key="3">
    <source>
        <dbReference type="Proteomes" id="UP001597110"/>
    </source>
</evidence>
<accession>A0ABW2YG05</accession>
<keyword evidence="1" id="KW-0472">Membrane</keyword>
<protein>
    <recommendedName>
        <fullName evidence="4">DUF4238 domain-containing protein</fullName>
    </recommendedName>
</protein>
<reference evidence="3" key="1">
    <citation type="journal article" date="2019" name="Int. J. Syst. Evol. Microbiol.">
        <title>The Global Catalogue of Microorganisms (GCM) 10K type strain sequencing project: providing services to taxonomists for standard genome sequencing and annotation.</title>
        <authorList>
            <consortium name="The Broad Institute Genomics Platform"/>
            <consortium name="The Broad Institute Genome Sequencing Center for Infectious Disease"/>
            <person name="Wu L."/>
            <person name="Ma J."/>
        </authorList>
    </citation>
    <scope>NUCLEOTIDE SEQUENCE [LARGE SCALE GENOMIC DNA]</scope>
    <source>
        <strain evidence="3">CCUG 55585</strain>
    </source>
</reference>
<dbReference type="EMBL" id="JBHTIF010000005">
    <property type="protein sequence ID" value="MFD0727427.1"/>
    <property type="molecule type" value="Genomic_DNA"/>
</dbReference>
<gene>
    <name evidence="2" type="ORF">ACFQ0E_17675</name>
</gene>
<evidence type="ECO:0000256" key="1">
    <source>
        <dbReference type="SAM" id="Phobius"/>
    </source>
</evidence>
<keyword evidence="1" id="KW-1133">Transmembrane helix</keyword>
<evidence type="ECO:0008006" key="4">
    <source>
        <dbReference type="Google" id="ProtNLM"/>
    </source>
</evidence>
<proteinExistence type="predicted"/>
<keyword evidence="1" id="KW-0812">Transmembrane</keyword>